<feature type="region of interest" description="Disordered" evidence="1">
    <location>
        <begin position="253"/>
        <end position="273"/>
    </location>
</feature>
<dbReference type="EMBL" id="JARJCW010000058">
    <property type="protein sequence ID" value="KAJ7201688.1"/>
    <property type="molecule type" value="Genomic_DNA"/>
</dbReference>
<proteinExistence type="predicted"/>
<organism evidence="2 3">
    <name type="scientific">Mycena pura</name>
    <dbReference type="NCBI Taxonomy" id="153505"/>
    <lineage>
        <taxon>Eukaryota</taxon>
        <taxon>Fungi</taxon>
        <taxon>Dikarya</taxon>
        <taxon>Basidiomycota</taxon>
        <taxon>Agaricomycotina</taxon>
        <taxon>Agaricomycetes</taxon>
        <taxon>Agaricomycetidae</taxon>
        <taxon>Agaricales</taxon>
        <taxon>Marasmiineae</taxon>
        <taxon>Mycenaceae</taxon>
        <taxon>Mycena</taxon>
    </lineage>
</organism>
<reference evidence="2" key="1">
    <citation type="submission" date="2023-03" db="EMBL/GenBank/DDBJ databases">
        <title>Massive genome expansion in bonnet fungi (Mycena s.s.) driven by repeated elements and novel gene families across ecological guilds.</title>
        <authorList>
            <consortium name="Lawrence Berkeley National Laboratory"/>
            <person name="Harder C.B."/>
            <person name="Miyauchi S."/>
            <person name="Viragh M."/>
            <person name="Kuo A."/>
            <person name="Thoen E."/>
            <person name="Andreopoulos B."/>
            <person name="Lu D."/>
            <person name="Skrede I."/>
            <person name="Drula E."/>
            <person name="Henrissat B."/>
            <person name="Morin E."/>
            <person name="Kohler A."/>
            <person name="Barry K."/>
            <person name="LaButti K."/>
            <person name="Morin E."/>
            <person name="Salamov A."/>
            <person name="Lipzen A."/>
            <person name="Mereny Z."/>
            <person name="Hegedus B."/>
            <person name="Baldrian P."/>
            <person name="Stursova M."/>
            <person name="Weitz H."/>
            <person name="Taylor A."/>
            <person name="Grigoriev I.V."/>
            <person name="Nagy L.G."/>
            <person name="Martin F."/>
            <person name="Kauserud H."/>
        </authorList>
    </citation>
    <scope>NUCLEOTIDE SEQUENCE</scope>
    <source>
        <strain evidence="2">9144</strain>
    </source>
</reference>
<dbReference type="Proteomes" id="UP001219525">
    <property type="component" value="Unassembled WGS sequence"/>
</dbReference>
<keyword evidence="3" id="KW-1185">Reference proteome</keyword>
<feature type="region of interest" description="Disordered" evidence="1">
    <location>
        <begin position="31"/>
        <end position="124"/>
    </location>
</feature>
<sequence>MFQSLPIHRSERRAEPLESRVLRVRRARSGANSNVPGVKLGWCGRGGGRQEAGSQRLKAGSKRGGGGRGSERLEAGSEGGAEAVGNGQTVSSGKRAAGSGWRTAKDRKPHDVKRVSGACRQPAGRRKWGVKRASSCGPQAASYGWRGAIGVRSGGPADACTGTDGGAPAVLGDVEWHSGRQTRRSLSQLTVGVRGLGPPGRMQRERAAVCKLWEVGARWVLVALVHLCGGGACCTLRPFGVWCNVDDSMHGGSSATQARAAGGNRQAATTTGR</sequence>
<accession>A0AAD6V3Z1</accession>
<feature type="compositionally biased region" description="Basic and acidic residues" evidence="1">
    <location>
        <begin position="103"/>
        <end position="114"/>
    </location>
</feature>
<gene>
    <name evidence="2" type="ORF">GGX14DRAFT_655839</name>
</gene>
<dbReference type="AlphaFoldDB" id="A0AAD6V3Z1"/>
<evidence type="ECO:0000313" key="2">
    <source>
        <dbReference type="EMBL" id="KAJ7201688.1"/>
    </source>
</evidence>
<name>A0AAD6V3Z1_9AGAR</name>
<evidence type="ECO:0000313" key="3">
    <source>
        <dbReference type="Proteomes" id="UP001219525"/>
    </source>
</evidence>
<feature type="compositionally biased region" description="Low complexity" evidence="1">
    <location>
        <begin position="255"/>
        <end position="273"/>
    </location>
</feature>
<comment type="caution">
    <text evidence="2">The sequence shown here is derived from an EMBL/GenBank/DDBJ whole genome shotgun (WGS) entry which is preliminary data.</text>
</comment>
<protein>
    <submittedName>
        <fullName evidence="2">Uncharacterized protein</fullName>
    </submittedName>
</protein>
<evidence type="ECO:0000256" key="1">
    <source>
        <dbReference type="SAM" id="MobiDB-lite"/>
    </source>
</evidence>